<sequence length="169" mass="18719">DGGEGEPIAGFTDAGYTSSSVCIEQFDFKTLDSSELRESLNDLTAMCKVKALRLVVGHREYDERMFDIVHAISASELVMNIDDCAVEERLLVGLPPFDKLTILAPSLLKEFSITDATVLAMVAKHTEVNLMFPNFALQSETIFEARKAVADRGRRAQFVLSRDQTESVI</sequence>
<protein>
    <submittedName>
        <fullName evidence="1">Uncharacterized protein</fullName>
    </submittedName>
</protein>
<dbReference type="Proteomes" id="UP001432322">
    <property type="component" value="Unassembled WGS sequence"/>
</dbReference>
<feature type="non-terminal residue" evidence="1">
    <location>
        <position position="169"/>
    </location>
</feature>
<reference evidence="1" key="1">
    <citation type="submission" date="2023-10" db="EMBL/GenBank/DDBJ databases">
        <title>Genome assembly of Pristionchus species.</title>
        <authorList>
            <person name="Yoshida K."/>
            <person name="Sommer R.J."/>
        </authorList>
    </citation>
    <scope>NUCLEOTIDE SEQUENCE</scope>
    <source>
        <strain evidence="1">RS5133</strain>
    </source>
</reference>
<gene>
    <name evidence="1" type="ORF">PFISCL1PPCAC_4343</name>
</gene>
<dbReference type="AlphaFoldDB" id="A0AAV5V147"/>
<dbReference type="EMBL" id="BTSY01000002">
    <property type="protein sequence ID" value="GMT13046.1"/>
    <property type="molecule type" value="Genomic_DNA"/>
</dbReference>
<comment type="caution">
    <text evidence="1">The sequence shown here is derived from an EMBL/GenBank/DDBJ whole genome shotgun (WGS) entry which is preliminary data.</text>
</comment>
<feature type="non-terminal residue" evidence="1">
    <location>
        <position position="1"/>
    </location>
</feature>
<name>A0AAV5V147_9BILA</name>
<proteinExistence type="predicted"/>
<accession>A0AAV5V147</accession>
<evidence type="ECO:0000313" key="1">
    <source>
        <dbReference type="EMBL" id="GMT13046.1"/>
    </source>
</evidence>
<organism evidence="1 2">
    <name type="scientific">Pristionchus fissidentatus</name>
    <dbReference type="NCBI Taxonomy" id="1538716"/>
    <lineage>
        <taxon>Eukaryota</taxon>
        <taxon>Metazoa</taxon>
        <taxon>Ecdysozoa</taxon>
        <taxon>Nematoda</taxon>
        <taxon>Chromadorea</taxon>
        <taxon>Rhabditida</taxon>
        <taxon>Rhabditina</taxon>
        <taxon>Diplogasteromorpha</taxon>
        <taxon>Diplogasteroidea</taxon>
        <taxon>Neodiplogasteridae</taxon>
        <taxon>Pristionchus</taxon>
    </lineage>
</organism>
<evidence type="ECO:0000313" key="2">
    <source>
        <dbReference type="Proteomes" id="UP001432322"/>
    </source>
</evidence>
<keyword evidence="2" id="KW-1185">Reference proteome</keyword>